<dbReference type="Proteomes" id="UP000293952">
    <property type="component" value="Unassembled WGS sequence"/>
</dbReference>
<dbReference type="OrthoDB" id="583051at2"/>
<organism evidence="1 2">
    <name type="scientific">Brumimicrobium glaciale</name>
    <dbReference type="NCBI Taxonomy" id="200475"/>
    <lineage>
        <taxon>Bacteria</taxon>
        <taxon>Pseudomonadati</taxon>
        <taxon>Bacteroidota</taxon>
        <taxon>Flavobacteriia</taxon>
        <taxon>Flavobacteriales</taxon>
        <taxon>Crocinitomicaceae</taxon>
        <taxon>Brumimicrobium</taxon>
    </lineage>
</organism>
<dbReference type="EMBL" id="SETE01000001">
    <property type="protein sequence ID" value="RYM35733.1"/>
    <property type="molecule type" value="Genomic_DNA"/>
</dbReference>
<dbReference type="RefSeq" id="WP_130092100.1">
    <property type="nucleotide sequence ID" value="NZ_SETE01000001.1"/>
</dbReference>
<accession>A0A4Q4KR72</accession>
<evidence type="ECO:0000313" key="2">
    <source>
        <dbReference type="Proteomes" id="UP000293952"/>
    </source>
</evidence>
<comment type="caution">
    <text evidence="1">The sequence shown here is derived from an EMBL/GenBank/DDBJ whole genome shotgun (WGS) entry which is preliminary data.</text>
</comment>
<keyword evidence="2" id="KW-1185">Reference proteome</keyword>
<reference evidence="1 2" key="1">
    <citation type="submission" date="2019-02" db="EMBL/GenBank/DDBJ databases">
        <title>Genome sequence of the sea-ice species Brumimicrobium glaciale.</title>
        <authorList>
            <person name="Bowman J.P."/>
        </authorList>
    </citation>
    <scope>NUCLEOTIDE SEQUENCE [LARGE SCALE GENOMIC DNA]</scope>
    <source>
        <strain evidence="1 2">IC156</strain>
    </source>
</reference>
<proteinExistence type="predicted"/>
<name>A0A4Q4KR72_9FLAO</name>
<protein>
    <submittedName>
        <fullName evidence="1">Uncharacterized protein</fullName>
    </submittedName>
</protein>
<evidence type="ECO:0000313" key="1">
    <source>
        <dbReference type="EMBL" id="RYM35733.1"/>
    </source>
</evidence>
<dbReference type="AlphaFoldDB" id="A0A4Q4KR72"/>
<gene>
    <name evidence="1" type="ORF">ERX46_01695</name>
</gene>
<sequence length="417" mass="48379">MSKSLKEKLNELKKDLPNFIKPEGKKGDKCFFHDCNGKAIKSHTLSEAQVLGLLEGENEKGRVVVYHIDDVPDVDFKNELSLSTFQKTNRRLFEKGKSDTSVFYGFCEDCDRDSFRLLDNYPFLDNKEINFLHNLRTTAYTLTYHRNLYTDFKDRVLPLGDKVEEGTEAANHGFNFLSSYLHNIPDSSDISFDEVKDLKELINLSTIPIKKQRDEVIEFQKDFFSDLFNESNYPMNGFVFKQELMKLKPLLESVDNDIDEDHFNLISKELDQKIFEYQKAIQLITSLYREKSYEAYRYLTISIEGMFQIAGAFNYSIDGVTNLSLTFFPEKETNKTHFIFSGHVSENNLKYFSQLNIMPASDFKLKVTEIILAHGTNVYISPELWRKTPERVKELMLSDKSKVISEGFNFFDSVSNG</sequence>